<evidence type="ECO:0000313" key="5">
    <source>
        <dbReference type="Proteomes" id="UP001303324"/>
    </source>
</evidence>
<dbReference type="Proteomes" id="UP001303324">
    <property type="component" value="Chromosome"/>
</dbReference>
<evidence type="ECO:0000313" key="4">
    <source>
        <dbReference type="EMBL" id="WNF23710.1"/>
    </source>
</evidence>
<keyword evidence="5" id="KW-1185">Reference proteome</keyword>
<sequence>MKVGEKIKSLRLEKKYSISELSEKAKVSKSYLSYIERGIQENPSLQVLSRLADNLDTTVEYLMGQNNTNAFMKPVDEEWAGLVDEAIKNGISKEDFAYYLDFMKFTSRNKQDKQ</sequence>
<dbReference type="InterPro" id="IPR001387">
    <property type="entry name" value="Cro/C1-type_HTH"/>
</dbReference>
<feature type="domain" description="Sin" evidence="3">
    <location>
        <begin position="66"/>
        <end position="104"/>
    </location>
</feature>
<dbReference type="PROSITE" id="PS51500">
    <property type="entry name" value="SIN"/>
    <property type="match status" value="1"/>
</dbReference>
<evidence type="ECO:0000256" key="1">
    <source>
        <dbReference type="ARBA" id="ARBA00023125"/>
    </source>
</evidence>
<proteinExistence type="predicted"/>
<dbReference type="RefSeq" id="WP_311074159.1">
    <property type="nucleotide sequence ID" value="NZ_CP134494.1"/>
</dbReference>
<protein>
    <submittedName>
        <fullName evidence="4">Helix-turn-helix domain-containing protein</fullName>
    </submittedName>
</protein>
<dbReference type="EMBL" id="CP134494">
    <property type="protein sequence ID" value="WNF23710.1"/>
    <property type="molecule type" value="Genomic_DNA"/>
</dbReference>
<dbReference type="PROSITE" id="PS50943">
    <property type="entry name" value="HTH_CROC1"/>
    <property type="match status" value="1"/>
</dbReference>
<evidence type="ECO:0000259" key="3">
    <source>
        <dbReference type="PROSITE" id="PS51500"/>
    </source>
</evidence>
<dbReference type="InterPro" id="IPR050807">
    <property type="entry name" value="TransReg_Diox_bact_type"/>
</dbReference>
<organism evidence="4 5">
    <name type="scientific">Mesobacillus jeotgali</name>
    <dbReference type="NCBI Taxonomy" id="129985"/>
    <lineage>
        <taxon>Bacteria</taxon>
        <taxon>Bacillati</taxon>
        <taxon>Bacillota</taxon>
        <taxon>Bacilli</taxon>
        <taxon>Bacillales</taxon>
        <taxon>Bacillaceae</taxon>
        <taxon>Mesobacillus</taxon>
    </lineage>
</organism>
<accession>A0ABY9VM90</accession>
<reference evidence="4 5" key="1">
    <citation type="submission" date="2023-09" db="EMBL/GenBank/DDBJ databases">
        <title>Microbial mechanism of fulvic acid promoting antimony reduction mineralization in rice fields.</title>
        <authorList>
            <person name="Chen G."/>
            <person name="Lan J."/>
        </authorList>
    </citation>
    <scope>NUCLEOTIDE SEQUENCE [LARGE SCALE GENOMIC DNA]</scope>
    <source>
        <strain evidence="4 5">PS1</strain>
    </source>
</reference>
<evidence type="ECO:0000259" key="2">
    <source>
        <dbReference type="PROSITE" id="PS50943"/>
    </source>
</evidence>
<dbReference type="SMART" id="SM00530">
    <property type="entry name" value="HTH_XRE"/>
    <property type="match status" value="1"/>
</dbReference>
<dbReference type="PANTHER" id="PTHR46797">
    <property type="entry name" value="HTH-TYPE TRANSCRIPTIONAL REGULATOR"/>
    <property type="match status" value="1"/>
</dbReference>
<keyword evidence="1" id="KW-0238">DNA-binding</keyword>
<dbReference type="InterPro" id="IPR010982">
    <property type="entry name" value="Lambda_DNA-bd_dom_sf"/>
</dbReference>
<dbReference type="SUPFAM" id="SSF47406">
    <property type="entry name" value="SinR repressor dimerisation domain-like"/>
    <property type="match status" value="1"/>
</dbReference>
<dbReference type="InterPro" id="IPR036281">
    <property type="entry name" value="SinR/SinI_dimer_dom_sf"/>
</dbReference>
<name>A0ABY9VM90_9BACI</name>
<dbReference type="CDD" id="cd00093">
    <property type="entry name" value="HTH_XRE"/>
    <property type="match status" value="1"/>
</dbReference>
<feature type="domain" description="HTH cro/C1-type" evidence="2">
    <location>
        <begin position="7"/>
        <end position="62"/>
    </location>
</feature>
<dbReference type="InterPro" id="IPR010981">
    <property type="entry name" value="SinR/SinI_dimer_dom"/>
</dbReference>
<dbReference type="PANTHER" id="PTHR46797:SF13">
    <property type="entry name" value="HTH-TYPE TRANSCRIPTIONAL REGULATOR SINR"/>
    <property type="match status" value="1"/>
</dbReference>
<gene>
    <name evidence="4" type="ORF">RH061_04145</name>
</gene>
<dbReference type="SUPFAM" id="SSF47413">
    <property type="entry name" value="lambda repressor-like DNA-binding domains"/>
    <property type="match status" value="1"/>
</dbReference>
<dbReference type="Pfam" id="PF01381">
    <property type="entry name" value="HTH_3"/>
    <property type="match status" value="1"/>
</dbReference>
<dbReference type="Gene3D" id="1.10.260.40">
    <property type="entry name" value="lambda repressor-like DNA-binding domains"/>
    <property type="match status" value="1"/>
</dbReference>
<dbReference type="Pfam" id="PF08671">
    <property type="entry name" value="SinI"/>
    <property type="match status" value="1"/>
</dbReference>